<organism evidence="1 2">
    <name type="scientific">Grus japonensis</name>
    <name type="common">Japanese crane</name>
    <name type="synonym">Red-crowned crane</name>
    <dbReference type="NCBI Taxonomy" id="30415"/>
    <lineage>
        <taxon>Eukaryota</taxon>
        <taxon>Metazoa</taxon>
        <taxon>Chordata</taxon>
        <taxon>Craniata</taxon>
        <taxon>Vertebrata</taxon>
        <taxon>Euteleostomi</taxon>
        <taxon>Archelosauria</taxon>
        <taxon>Archosauria</taxon>
        <taxon>Dinosauria</taxon>
        <taxon>Saurischia</taxon>
        <taxon>Theropoda</taxon>
        <taxon>Coelurosauria</taxon>
        <taxon>Aves</taxon>
        <taxon>Neognathae</taxon>
        <taxon>Neoaves</taxon>
        <taxon>Gruiformes</taxon>
        <taxon>Gruidae</taxon>
        <taxon>Grus</taxon>
    </lineage>
</organism>
<dbReference type="AlphaFoldDB" id="A0ABC9VSC8"/>
<sequence length="91" mass="10236">MDDGAECILSKFADDTKLVGVTDTPEGHADIQRDLGRLEKWADRNLMQFNKGNCKVLQLGRNNPRHWYMLGADQLESSFAEKVLGVLVDTK</sequence>
<dbReference type="EMBL" id="BAAFJT010000001">
    <property type="protein sequence ID" value="GAB0176105.1"/>
    <property type="molecule type" value="Genomic_DNA"/>
</dbReference>
<comment type="caution">
    <text evidence="1">The sequence shown here is derived from an EMBL/GenBank/DDBJ whole genome shotgun (WGS) entry which is preliminary data.</text>
</comment>
<dbReference type="Proteomes" id="UP001623348">
    <property type="component" value="Unassembled WGS sequence"/>
</dbReference>
<accession>A0ABC9VSC8</accession>
<reference evidence="1 2" key="1">
    <citation type="submission" date="2024-06" db="EMBL/GenBank/DDBJ databases">
        <title>The draft genome of Grus japonensis, version 3.</title>
        <authorList>
            <person name="Nabeshima K."/>
            <person name="Suzuki S."/>
            <person name="Onuma M."/>
        </authorList>
    </citation>
    <scope>NUCLEOTIDE SEQUENCE [LARGE SCALE GENOMIC DNA]</scope>
    <source>
        <strain evidence="1 2">451A</strain>
    </source>
</reference>
<protein>
    <submittedName>
        <fullName evidence="1">cAMP-dependent protein kinase inhibitor alpha</fullName>
    </submittedName>
</protein>
<gene>
    <name evidence="1" type="ORF">GRJ2_000075700</name>
</gene>
<name>A0ABC9VSC8_GRUJA</name>
<evidence type="ECO:0000313" key="1">
    <source>
        <dbReference type="EMBL" id="GAB0176105.1"/>
    </source>
</evidence>
<dbReference type="PANTHER" id="PTHR33332">
    <property type="entry name" value="REVERSE TRANSCRIPTASE DOMAIN-CONTAINING PROTEIN"/>
    <property type="match status" value="1"/>
</dbReference>
<dbReference type="GO" id="GO:0004860">
    <property type="term" value="F:protein kinase inhibitor activity"/>
    <property type="evidence" value="ECO:0007669"/>
    <property type="project" value="UniProtKB-KW"/>
</dbReference>
<evidence type="ECO:0000313" key="2">
    <source>
        <dbReference type="Proteomes" id="UP001623348"/>
    </source>
</evidence>
<keyword evidence="1" id="KW-0649">Protein kinase inhibitor</keyword>
<keyword evidence="2" id="KW-1185">Reference proteome</keyword>
<proteinExistence type="predicted"/>